<evidence type="ECO:0000313" key="10">
    <source>
        <dbReference type="Proteomes" id="UP000005207"/>
    </source>
</evidence>
<feature type="compositionally biased region" description="Gly residues" evidence="6">
    <location>
        <begin position="497"/>
        <end position="513"/>
    </location>
</feature>
<feature type="compositionally biased region" description="Low complexity" evidence="6">
    <location>
        <begin position="514"/>
        <end position="536"/>
    </location>
</feature>
<feature type="compositionally biased region" description="Polar residues" evidence="6">
    <location>
        <begin position="320"/>
        <end position="333"/>
    </location>
</feature>
<dbReference type="GO" id="GO:0003723">
    <property type="term" value="F:RNA binding"/>
    <property type="evidence" value="ECO:0007669"/>
    <property type="project" value="UniProtKB-KW"/>
</dbReference>
<dbReference type="FunCoup" id="A0A669BUU5">
    <property type="interactions" value="277"/>
</dbReference>
<dbReference type="GO" id="GO:0000932">
    <property type="term" value="C:P-body"/>
    <property type="evidence" value="ECO:0007669"/>
    <property type="project" value="TreeGrafter"/>
</dbReference>
<evidence type="ECO:0000256" key="4">
    <source>
        <dbReference type="ARBA" id="ARBA00022884"/>
    </source>
</evidence>
<dbReference type="PANTHER" id="PTHR13020">
    <property type="entry name" value="TRINUCLEOTIDE REPEAT-CONTAINING GENE 6"/>
    <property type="match status" value="1"/>
</dbReference>
<name>A0A669BUU5_ORENI</name>
<evidence type="ECO:0000256" key="3">
    <source>
        <dbReference type="ARBA" id="ARBA00022845"/>
    </source>
</evidence>
<accession>A0A669BUU5</accession>
<dbReference type="GO" id="GO:0006417">
    <property type="term" value="P:regulation of translation"/>
    <property type="evidence" value="ECO:0007669"/>
    <property type="project" value="UniProtKB-KW"/>
</dbReference>
<feature type="compositionally biased region" description="Polar residues" evidence="6">
    <location>
        <begin position="559"/>
        <end position="580"/>
    </location>
</feature>
<evidence type="ECO:0000259" key="8">
    <source>
        <dbReference type="Pfam" id="PF16608"/>
    </source>
</evidence>
<dbReference type="Gene3D" id="3.30.70.330">
    <property type="match status" value="1"/>
</dbReference>
<dbReference type="InterPro" id="IPR032226">
    <property type="entry name" value="TNRC6_PABC-bd"/>
</dbReference>
<dbReference type="SUPFAM" id="SSF54928">
    <property type="entry name" value="RNA-binding domain, RBD"/>
    <property type="match status" value="1"/>
</dbReference>
<feature type="compositionally biased region" description="Low complexity" evidence="6">
    <location>
        <begin position="302"/>
        <end position="313"/>
    </location>
</feature>
<dbReference type="OMA" id="PYFIVYS"/>
<feature type="domain" description="TNRC6 PABC binding" evidence="8">
    <location>
        <begin position="195"/>
        <end position="406"/>
    </location>
</feature>
<feature type="region of interest" description="Disordered" evidence="6">
    <location>
        <begin position="497"/>
        <end position="602"/>
    </location>
</feature>
<keyword evidence="5" id="KW-0943">RNA-mediated gene silencing</keyword>
<proteinExistence type="inferred from homology"/>
<dbReference type="Ensembl" id="ENSONIT00000089887.1">
    <property type="protein sequence ID" value="ENSONIP00000039143.1"/>
    <property type="gene ID" value="ENSONIG00000041298.1"/>
</dbReference>
<keyword evidence="2" id="KW-0597">Phosphoprotein</keyword>
<dbReference type="PANTHER" id="PTHR13020:SF32">
    <property type="entry name" value="TRINUCLEOTIDE REPEAT-CONTAINING GENE 6B PROTEIN"/>
    <property type="match status" value="1"/>
</dbReference>
<dbReference type="InterPro" id="IPR052068">
    <property type="entry name" value="GW182_domain"/>
</dbReference>
<evidence type="ECO:0000259" key="7">
    <source>
        <dbReference type="Pfam" id="PF10427"/>
    </source>
</evidence>
<evidence type="ECO:0000256" key="1">
    <source>
        <dbReference type="ARBA" id="ARBA00007302"/>
    </source>
</evidence>
<reference evidence="9" key="2">
    <citation type="submission" date="2025-08" db="UniProtKB">
        <authorList>
            <consortium name="Ensembl"/>
        </authorList>
    </citation>
    <scope>IDENTIFICATION</scope>
</reference>
<feature type="region of interest" description="Disordered" evidence="6">
    <location>
        <begin position="1"/>
        <end position="176"/>
    </location>
</feature>
<evidence type="ECO:0000256" key="5">
    <source>
        <dbReference type="ARBA" id="ARBA00023158"/>
    </source>
</evidence>
<dbReference type="InterPro" id="IPR012677">
    <property type="entry name" value="Nucleotide-bd_a/b_plait_sf"/>
</dbReference>
<dbReference type="GeneTree" id="ENSGT00940000155813"/>
<feature type="domain" description="Argonaute hook" evidence="7">
    <location>
        <begin position="4"/>
        <end position="115"/>
    </location>
</feature>
<reference evidence="10" key="1">
    <citation type="submission" date="2012-01" db="EMBL/GenBank/DDBJ databases">
        <title>The Genome Sequence of Oreochromis niloticus (Nile Tilapia).</title>
        <authorList>
            <consortium name="Broad Institute Genome Assembly Team"/>
            <consortium name="Broad Institute Sequencing Platform"/>
            <person name="Di Palma F."/>
            <person name="Johnson J."/>
            <person name="Lander E.S."/>
            <person name="Lindblad-Toh K."/>
        </authorList>
    </citation>
    <scope>NUCLEOTIDE SEQUENCE [LARGE SCALE GENOMIC DNA]</scope>
</reference>
<feature type="compositionally biased region" description="Low complexity" evidence="6">
    <location>
        <begin position="276"/>
        <end position="288"/>
    </location>
</feature>
<dbReference type="GO" id="GO:0060213">
    <property type="term" value="P:positive regulation of nuclear-transcribed mRNA poly(A) tail shortening"/>
    <property type="evidence" value="ECO:0007669"/>
    <property type="project" value="TreeGrafter"/>
</dbReference>
<dbReference type="GO" id="GO:0005829">
    <property type="term" value="C:cytosol"/>
    <property type="evidence" value="ECO:0007669"/>
    <property type="project" value="UniProtKB-ARBA"/>
</dbReference>
<keyword evidence="10" id="KW-1185">Reference proteome</keyword>
<dbReference type="InterPro" id="IPR035979">
    <property type="entry name" value="RBD_domain_sf"/>
</dbReference>
<dbReference type="InParanoid" id="A0A669BUU5"/>
<feature type="compositionally biased region" description="Polar residues" evidence="6">
    <location>
        <begin position="368"/>
        <end position="378"/>
    </location>
</feature>
<dbReference type="Pfam" id="PF16608">
    <property type="entry name" value="TNRC6-PABC_bdg"/>
    <property type="match status" value="1"/>
</dbReference>
<sequence>MEIDDGTSAWGDPNRYNTKNVNLWDKNSAIPASGWGNPSPNPGKPGAKSIESWIGKGDSISASRHPSWDEEEDGGGGAWNSTGSQGSSSSFNSGGWGQTHGGKRGNMKAGGGDSWMNPVSRQFSNMGILDDPGVDKKMEGDKRGITDYNGEMRRGGRGGGGYRMPSSKDMGPVDMGPYGEKVLSDLLSLSCPISKGPLPSAVKVRGGSPYSQYEMLGSDGLGIPPQGSTDSWHRTPGSKMGNKSATSSWPPEFQPGVPWKGIQNSGDPESDPYMTPGSVLGSPGSPSLNDSDHQLLRDNIGPNPSLNTSLPSPGAWPYSASDSPLSNPHSTGKYSDYKPSWPPEPIGQNKLWKTSRNSSQLPRPPPGLTNQKQASPSPWGTGGPRLARSWGGGGINQESRFGQGTSLQGPYFIVYSLIIDGSTLRTICMQHGPLLTFHLGLTQGTALIRYSTRQEAAKAQGALHMCVLGNTTILAEFVSEEEVARYVAHSQAGGAEGASSGGAAAGGAQGSSGTGTTVVASSGGSSPGSERAAVGATSGGNGNGSGGESGAAVLAGVRSSGSGWQSLDGTGSSSETSSAQGPGLGIFSQWSTNGAGEGGGVGGVESGRSGLWGGMTAGYPSSSLWGAPQMEERHQMDSPAGLLPGDLLGGGTDSI</sequence>
<dbReference type="AlphaFoldDB" id="A0A669BUU5"/>
<dbReference type="GO" id="GO:0005654">
    <property type="term" value="C:nucleoplasm"/>
    <property type="evidence" value="ECO:0007669"/>
    <property type="project" value="TreeGrafter"/>
</dbReference>
<feature type="compositionally biased region" description="Gly residues" evidence="6">
    <location>
        <begin position="537"/>
        <end position="549"/>
    </location>
</feature>
<evidence type="ECO:0000256" key="6">
    <source>
        <dbReference type="SAM" id="MobiDB-lite"/>
    </source>
</evidence>
<dbReference type="Proteomes" id="UP000005207">
    <property type="component" value="Linkage group LG4"/>
</dbReference>
<feature type="compositionally biased region" description="Low complexity" evidence="6">
    <location>
        <begin position="81"/>
        <end position="93"/>
    </location>
</feature>
<keyword evidence="4" id="KW-0694">RNA-binding</keyword>
<evidence type="ECO:0000256" key="2">
    <source>
        <dbReference type="ARBA" id="ARBA00022553"/>
    </source>
</evidence>
<keyword evidence="3" id="KW-0810">Translation regulation</keyword>
<feature type="region of interest" description="Disordered" evidence="6">
    <location>
        <begin position="633"/>
        <end position="655"/>
    </location>
</feature>
<feature type="region of interest" description="Disordered" evidence="6">
    <location>
        <begin position="215"/>
        <end position="397"/>
    </location>
</feature>
<protein>
    <submittedName>
        <fullName evidence="9">Trinucleotide repeat containing adaptor 6Bb.2</fullName>
    </submittedName>
</protein>
<feature type="compositionally biased region" description="Basic and acidic residues" evidence="6">
    <location>
        <begin position="133"/>
        <end position="154"/>
    </location>
</feature>
<comment type="similarity">
    <text evidence="1">Belongs to the GW182 family.</text>
</comment>
<organism evidence="9 10">
    <name type="scientific">Oreochromis niloticus</name>
    <name type="common">Nile tilapia</name>
    <name type="synonym">Tilapia nilotica</name>
    <dbReference type="NCBI Taxonomy" id="8128"/>
    <lineage>
        <taxon>Eukaryota</taxon>
        <taxon>Metazoa</taxon>
        <taxon>Chordata</taxon>
        <taxon>Craniata</taxon>
        <taxon>Vertebrata</taxon>
        <taxon>Euteleostomi</taxon>
        <taxon>Actinopterygii</taxon>
        <taxon>Neopterygii</taxon>
        <taxon>Teleostei</taxon>
        <taxon>Neoteleostei</taxon>
        <taxon>Acanthomorphata</taxon>
        <taxon>Ovalentaria</taxon>
        <taxon>Cichlomorphae</taxon>
        <taxon>Cichliformes</taxon>
        <taxon>Cichlidae</taxon>
        <taxon>African cichlids</taxon>
        <taxon>Pseudocrenilabrinae</taxon>
        <taxon>Oreochromini</taxon>
        <taxon>Oreochromis</taxon>
    </lineage>
</organism>
<dbReference type="InterPro" id="IPR019486">
    <property type="entry name" value="Argonaute_hook_dom"/>
</dbReference>
<feature type="compositionally biased region" description="Polar residues" evidence="6">
    <location>
        <begin position="351"/>
        <end position="361"/>
    </location>
</feature>
<reference evidence="9" key="3">
    <citation type="submission" date="2025-09" db="UniProtKB">
        <authorList>
            <consortium name="Ensembl"/>
        </authorList>
    </citation>
    <scope>IDENTIFICATION</scope>
</reference>
<dbReference type="Pfam" id="PF10427">
    <property type="entry name" value="Ago_hook"/>
    <property type="match status" value="1"/>
</dbReference>
<dbReference type="GO" id="GO:0035195">
    <property type="term" value="P:miRNA-mediated post-transcriptional gene silencing"/>
    <property type="evidence" value="ECO:0007669"/>
    <property type="project" value="TreeGrafter"/>
</dbReference>
<evidence type="ECO:0000313" key="9">
    <source>
        <dbReference type="Ensembl" id="ENSONIP00000039143.1"/>
    </source>
</evidence>